<dbReference type="AlphaFoldDB" id="A0A2G0QFY1"/>
<dbReference type="PROSITE" id="PS00695">
    <property type="entry name" value="ENT_VIR_OMP_2"/>
    <property type="match status" value="1"/>
</dbReference>
<dbReference type="PRINTS" id="PR00316">
    <property type="entry name" value="ENTEROVIROMP"/>
</dbReference>
<dbReference type="RefSeq" id="WP_069317758.1">
    <property type="nucleotide sequence ID" value="NZ_CAWNQJ010000001.1"/>
</dbReference>
<proteinExistence type="predicted"/>
<keyword evidence="2" id="KW-1134">Transmembrane beta strand</keyword>
<evidence type="ECO:0000313" key="9">
    <source>
        <dbReference type="Proteomes" id="UP000094600"/>
    </source>
</evidence>
<dbReference type="OrthoDB" id="5873117at2"/>
<feature type="signal peptide" evidence="6">
    <location>
        <begin position="1"/>
        <end position="23"/>
    </location>
</feature>
<dbReference type="InterPro" id="IPR000758">
    <property type="entry name" value="Enterovir_OMP"/>
</dbReference>
<dbReference type="GO" id="GO:0016020">
    <property type="term" value="C:membrane"/>
    <property type="evidence" value="ECO:0007669"/>
    <property type="project" value="UniProtKB-SubCell"/>
</dbReference>
<keyword evidence="9" id="KW-1185">Reference proteome</keyword>
<dbReference type="STRING" id="351679.A9255_17045"/>
<dbReference type="InterPro" id="IPR051723">
    <property type="entry name" value="Bact_OM_Invasion-Related"/>
</dbReference>
<evidence type="ECO:0000313" key="8">
    <source>
        <dbReference type="EMBL" id="PHM58108.1"/>
    </source>
</evidence>
<dbReference type="Gene3D" id="2.40.160.20">
    <property type="match status" value="1"/>
</dbReference>
<evidence type="ECO:0000256" key="2">
    <source>
        <dbReference type="ARBA" id="ARBA00022452"/>
    </source>
</evidence>
<dbReference type="Proteomes" id="UP000225433">
    <property type="component" value="Unassembled WGS sequence"/>
</dbReference>
<protein>
    <submittedName>
        <fullName evidence="7">Attachment protein</fullName>
    </submittedName>
    <submittedName>
        <fullName evidence="8">Virulence-related outer membrane protein</fullName>
    </submittedName>
</protein>
<evidence type="ECO:0000256" key="1">
    <source>
        <dbReference type="ARBA" id="ARBA00004141"/>
    </source>
</evidence>
<evidence type="ECO:0000256" key="3">
    <source>
        <dbReference type="ARBA" id="ARBA00022692"/>
    </source>
</evidence>
<organism evidence="8 10">
    <name type="scientific">Xenorhabdus hominickii</name>
    <dbReference type="NCBI Taxonomy" id="351679"/>
    <lineage>
        <taxon>Bacteria</taxon>
        <taxon>Pseudomonadati</taxon>
        <taxon>Pseudomonadota</taxon>
        <taxon>Gammaproteobacteria</taxon>
        <taxon>Enterobacterales</taxon>
        <taxon>Morganellaceae</taxon>
        <taxon>Xenorhabdus</taxon>
    </lineage>
</organism>
<reference evidence="7 9" key="1">
    <citation type="submission" date="2016-06" db="EMBL/GenBank/DDBJ databases">
        <title>Bacterial characters and pathogenicity of Xenorhabdus hominickii from an entomopathogenic nematode, Steinernema monticolum.</title>
        <authorList>
            <person name="Park Y."/>
            <person name="Kim Y."/>
        </authorList>
    </citation>
    <scope>NUCLEOTIDE SEQUENCE [LARGE SCALE GENOMIC DNA]</scope>
    <source>
        <strain evidence="7 9">ANU1</strain>
    </source>
</reference>
<name>A0A2G0QFY1_XENHO</name>
<dbReference type="EMBL" id="NJAI01000001">
    <property type="protein sequence ID" value="PHM58108.1"/>
    <property type="molecule type" value="Genomic_DNA"/>
</dbReference>
<dbReference type="PROSITE" id="PS00694">
    <property type="entry name" value="ENT_VIR_OMP_1"/>
    <property type="match status" value="1"/>
</dbReference>
<sequence length="181" mass="19893">MKKILLISAVVAGLSMTSFTANASGENKVSAGYALSKVQITDFKDLKEPKGFNLKYRYEITNNFGVIGSFTRTSQKDTYSDSAIKSEVSQEYNSFMAEPAYRFNEYISAYGLLGAAYGKISSYNSQYNRTHSLESNTTAAAYGAGLQFNPSPNVAIDVSFEYSKLDEAQVGTWVLGTGYRF</sequence>
<dbReference type="PANTHER" id="PTHR35892">
    <property type="entry name" value="OUTER MEMBRANE PROTEIN PAGN-RELATED"/>
    <property type="match status" value="1"/>
</dbReference>
<dbReference type="Proteomes" id="UP000094600">
    <property type="component" value="Chromosome"/>
</dbReference>
<dbReference type="Pfam" id="PF06316">
    <property type="entry name" value="Ail_Lom"/>
    <property type="match status" value="1"/>
</dbReference>
<keyword evidence="3" id="KW-0812">Transmembrane</keyword>
<evidence type="ECO:0000256" key="6">
    <source>
        <dbReference type="SAM" id="SignalP"/>
    </source>
</evidence>
<dbReference type="PANTHER" id="PTHR35892:SF2">
    <property type="entry name" value="OUTER MEMBRANE PROTEIN PAGN"/>
    <property type="match status" value="1"/>
</dbReference>
<feature type="chain" id="PRO_5013666044" evidence="6">
    <location>
        <begin position="24"/>
        <end position="181"/>
    </location>
</feature>
<reference evidence="8 10" key="2">
    <citation type="journal article" date="2017" name="Nat. Microbiol.">
        <title>Natural product diversity associated with the nematode symbionts Photorhabdus and Xenorhabdus.</title>
        <authorList>
            <person name="Tobias N.J."/>
            <person name="Wolff H."/>
            <person name="Djahanschiri B."/>
            <person name="Grundmann F."/>
            <person name="Kronenwerth M."/>
            <person name="Shi Y.M."/>
            <person name="Simonyi S."/>
            <person name="Grun P."/>
            <person name="Shapiro-Ilan D."/>
            <person name="Pidot S.J."/>
            <person name="Stinear T.P."/>
            <person name="Ebersberger I."/>
            <person name="Bode H.B."/>
        </authorList>
    </citation>
    <scope>NUCLEOTIDE SEQUENCE [LARGE SCALE GENOMIC DNA]</scope>
    <source>
        <strain evidence="8 10">DSM 17903</strain>
    </source>
</reference>
<comment type="subcellular location">
    <subcellularLocation>
        <location evidence="1">Membrane</location>
        <topology evidence="1">Multi-pass membrane protein</topology>
    </subcellularLocation>
</comment>
<evidence type="ECO:0000313" key="10">
    <source>
        <dbReference type="Proteomes" id="UP000225433"/>
    </source>
</evidence>
<dbReference type="InterPro" id="IPR011250">
    <property type="entry name" value="OMP/PagP_B-barrel"/>
</dbReference>
<keyword evidence="5" id="KW-0472">Membrane</keyword>
<accession>A0A2G0QFY1</accession>
<evidence type="ECO:0000313" key="7">
    <source>
        <dbReference type="EMBL" id="AOM42110.1"/>
    </source>
</evidence>
<dbReference type="KEGG" id="xho:A9255_17045"/>
<dbReference type="SUPFAM" id="SSF56925">
    <property type="entry name" value="OMPA-like"/>
    <property type="match status" value="1"/>
</dbReference>
<gene>
    <name evidence="7" type="ORF">A9255_17045</name>
    <name evidence="8" type="ORF">Xhom_01119</name>
</gene>
<keyword evidence="4 6" id="KW-0732">Signal</keyword>
<evidence type="ECO:0000256" key="4">
    <source>
        <dbReference type="ARBA" id="ARBA00022729"/>
    </source>
</evidence>
<evidence type="ECO:0000256" key="5">
    <source>
        <dbReference type="ARBA" id="ARBA00023136"/>
    </source>
</evidence>
<dbReference type="GO" id="GO:0044384">
    <property type="term" value="C:host outer membrane"/>
    <property type="evidence" value="ECO:0007669"/>
    <property type="project" value="InterPro"/>
</dbReference>
<dbReference type="EMBL" id="CP016176">
    <property type="protein sequence ID" value="AOM42110.1"/>
    <property type="molecule type" value="Genomic_DNA"/>
</dbReference>